<reference evidence="5" key="1">
    <citation type="submission" date="2020-05" db="EMBL/GenBank/DDBJ databases">
        <title>WGS assembly of Panicum virgatum.</title>
        <authorList>
            <person name="Lovell J.T."/>
            <person name="Jenkins J."/>
            <person name="Shu S."/>
            <person name="Juenger T.E."/>
            <person name="Schmutz J."/>
        </authorList>
    </citation>
    <scope>NUCLEOTIDE SEQUENCE</scope>
    <source>
        <strain evidence="5">AP13</strain>
    </source>
</reference>
<evidence type="ECO:0000313" key="6">
    <source>
        <dbReference type="Proteomes" id="UP000823388"/>
    </source>
</evidence>
<dbReference type="Pfam" id="PF01965">
    <property type="entry name" value="DJ-1_PfpI"/>
    <property type="match status" value="2"/>
</dbReference>
<name>A0A8T0R2J7_PANVG</name>
<keyword evidence="2" id="KW-0677">Repeat</keyword>
<dbReference type="Proteomes" id="UP000823388">
    <property type="component" value="Chromosome 6N"/>
</dbReference>
<dbReference type="InterPro" id="IPR002818">
    <property type="entry name" value="DJ-1/PfpI"/>
</dbReference>
<dbReference type="InterPro" id="IPR029062">
    <property type="entry name" value="Class_I_gatase-like"/>
</dbReference>
<feature type="compositionally biased region" description="Low complexity" evidence="3">
    <location>
        <begin position="45"/>
        <end position="58"/>
    </location>
</feature>
<evidence type="ECO:0000259" key="4">
    <source>
        <dbReference type="Pfam" id="PF01965"/>
    </source>
</evidence>
<evidence type="ECO:0000256" key="1">
    <source>
        <dbReference type="ARBA" id="ARBA00008542"/>
    </source>
</evidence>
<evidence type="ECO:0000256" key="3">
    <source>
        <dbReference type="SAM" id="MobiDB-lite"/>
    </source>
</evidence>
<dbReference type="CDD" id="cd03135">
    <property type="entry name" value="GATase1_DJ-1"/>
    <property type="match status" value="2"/>
</dbReference>
<dbReference type="Gene3D" id="3.40.50.880">
    <property type="match status" value="2"/>
</dbReference>
<dbReference type="OrthoDB" id="543156at2759"/>
<organism evidence="5 6">
    <name type="scientific">Panicum virgatum</name>
    <name type="common">Blackwell switchgrass</name>
    <dbReference type="NCBI Taxonomy" id="38727"/>
    <lineage>
        <taxon>Eukaryota</taxon>
        <taxon>Viridiplantae</taxon>
        <taxon>Streptophyta</taxon>
        <taxon>Embryophyta</taxon>
        <taxon>Tracheophyta</taxon>
        <taxon>Spermatophyta</taxon>
        <taxon>Magnoliopsida</taxon>
        <taxon>Liliopsida</taxon>
        <taxon>Poales</taxon>
        <taxon>Poaceae</taxon>
        <taxon>PACMAD clade</taxon>
        <taxon>Panicoideae</taxon>
        <taxon>Panicodae</taxon>
        <taxon>Paniceae</taxon>
        <taxon>Panicinae</taxon>
        <taxon>Panicum</taxon>
        <taxon>Panicum sect. Hiantes</taxon>
    </lineage>
</organism>
<protein>
    <recommendedName>
        <fullName evidence="4">DJ-1/PfpI domain-containing protein</fullName>
    </recommendedName>
</protein>
<accession>A0A8T0R2J7</accession>
<feature type="domain" description="DJ-1/PfpI" evidence="4">
    <location>
        <begin position="64"/>
        <end position="228"/>
    </location>
</feature>
<dbReference type="AlphaFoldDB" id="A0A8T0R2J7"/>
<feature type="domain" description="DJ-1/PfpI" evidence="4">
    <location>
        <begin position="268"/>
        <end position="429"/>
    </location>
</feature>
<evidence type="ECO:0000256" key="2">
    <source>
        <dbReference type="ARBA" id="ARBA00022737"/>
    </source>
</evidence>
<proteinExistence type="inferred from homology"/>
<sequence>MLSPWRSLLSPTAPPATEIRAPLRPPNRYLRSPLRSPPPRSVARTAPTLSATTTAVSSPPSPKKKVLVPIAMGTEEMEAVVLAGVLRRAGADVTLASVEDGLEVEASCGSRIVADTHIASCADQVFDLVALPGGMPGSVRLRDSDILQSITVRQAEEKRLYGAICAAPAVVLMPWGLHKRKKITCHPSFIGDLPTFRAVESNVQVSGELTTSRGPGTSFQFALSFVEQMFGPHAAEDVDRILMTQIDGDFERSAEVNELEWCIDRNPRVLIPIANGSEEMEIIILVDILRRANINVVLASVEKSPGIVGSQRMKIVADKSITSASNSKYDLIILPGGTAGVERLHRSRILKKLLKEQKQAGRMYGGVCSSLKVLQLQGLLEDKIVAACPAVANELTCKIVERSNNVIDGNLITGKGIGTVVDFALGIIRKFFGHGRAKSVANGIVFEYPKS</sequence>
<dbReference type="InterPro" id="IPR050325">
    <property type="entry name" value="Prot/Nucl_acid_deglycase"/>
</dbReference>
<gene>
    <name evidence="5" type="ORF">PVAP13_6NG274800</name>
</gene>
<dbReference type="GO" id="GO:1903189">
    <property type="term" value="P:glyoxal metabolic process"/>
    <property type="evidence" value="ECO:0007669"/>
    <property type="project" value="TreeGrafter"/>
</dbReference>
<dbReference type="InterPro" id="IPR006287">
    <property type="entry name" value="DJ-1"/>
</dbReference>
<dbReference type="GO" id="GO:0005737">
    <property type="term" value="C:cytoplasm"/>
    <property type="evidence" value="ECO:0007669"/>
    <property type="project" value="UniProtKB-ARBA"/>
</dbReference>
<comment type="caution">
    <text evidence="5">The sequence shown here is derived from an EMBL/GenBank/DDBJ whole genome shotgun (WGS) entry which is preliminary data.</text>
</comment>
<feature type="region of interest" description="Disordered" evidence="3">
    <location>
        <begin position="1"/>
        <end position="64"/>
    </location>
</feature>
<keyword evidence="6" id="KW-1185">Reference proteome</keyword>
<dbReference type="EMBL" id="CM029048">
    <property type="protein sequence ID" value="KAG2579319.1"/>
    <property type="molecule type" value="Genomic_DNA"/>
</dbReference>
<dbReference type="FunFam" id="3.40.50.880:FF:000015">
    <property type="entry name" value="Protein DJ-1 homolog C"/>
    <property type="match status" value="2"/>
</dbReference>
<dbReference type="NCBIfam" id="TIGR01383">
    <property type="entry name" value="not_thiJ"/>
    <property type="match status" value="2"/>
</dbReference>
<dbReference type="SUPFAM" id="SSF52317">
    <property type="entry name" value="Class I glutamine amidotransferase-like"/>
    <property type="match status" value="2"/>
</dbReference>
<dbReference type="PANTHER" id="PTHR48094:SF7">
    <property type="entry name" value="PROTEIN DJ-1 HOMOLOG C"/>
    <property type="match status" value="1"/>
</dbReference>
<comment type="similarity">
    <text evidence="1">Belongs to the peptidase C56 family.</text>
</comment>
<evidence type="ECO:0000313" key="5">
    <source>
        <dbReference type="EMBL" id="KAG2579319.1"/>
    </source>
</evidence>
<dbReference type="PANTHER" id="PTHR48094">
    <property type="entry name" value="PROTEIN/NUCLEIC ACID DEGLYCASE DJ-1-RELATED"/>
    <property type="match status" value="1"/>
</dbReference>